<accession>A0A8S1LIB5</accession>
<name>A0A8S1LIB5_9CILI</name>
<gene>
    <name evidence="1" type="ORF">PSON_ATCC_30995.1.T0210175</name>
</gene>
<dbReference type="AlphaFoldDB" id="A0A8S1LIB5"/>
<evidence type="ECO:0000313" key="2">
    <source>
        <dbReference type="Proteomes" id="UP000692954"/>
    </source>
</evidence>
<dbReference type="OrthoDB" id="289862at2759"/>
<sequence>MRVLMNKEQSFDVCFRIQMYKFEYIFGKQIRNEFYVNVNRVMFNLQISEIVQWQKGRYKCLVGDVEIQIKQIKMSLNNIYNVVEEAMDKLLEYLNQNKHICQDYNVQEDFRMKFKQMVEDCKNYQSEQTEDDMSELDFYLQNPINRKRHGSFRVFNPLVFLAKEIRKHEKI</sequence>
<organism evidence="1 2">
    <name type="scientific">Paramecium sonneborni</name>
    <dbReference type="NCBI Taxonomy" id="65129"/>
    <lineage>
        <taxon>Eukaryota</taxon>
        <taxon>Sar</taxon>
        <taxon>Alveolata</taxon>
        <taxon>Ciliophora</taxon>
        <taxon>Intramacronucleata</taxon>
        <taxon>Oligohymenophorea</taxon>
        <taxon>Peniculida</taxon>
        <taxon>Parameciidae</taxon>
        <taxon>Paramecium</taxon>
    </lineage>
</organism>
<reference evidence="1" key="1">
    <citation type="submission" date="2021-01" db="EMBL/GenBank/DDBJ databases">
        <authorList>
            <consortium name="Genoscope - CEA"/>
            <person name="William W."/>
        </authorList>
    </citation>
    <scope>NUCLEOTIDE SEQUENCE</scope>
</reference>
<protein>
    <submittedName>
        <fullName evidence="1">Uncharacterized protein</fullName>
    </submittedName>
</protein>
<dbReference type="Proteomes" id="UP000692954">
    <property type="component" value="Unassembled WGS sequence"/>
</dbReference>
<comment type="caution">
    <text evidence="1">The sequence shown here is derived from an EMBL/GenBank/DDBJ whole genome shotgun (WGS) entry which is preliminary data.</text>
</comment>
<proteinExistence type="predicted"/>
<dbReference type="EMBL" id="CAJJDN010000021">
    <property type="protein sequence ID" value="CAD8066191.1"/>
    <property type="molecule type" value="Genomic_DNA"/>
</dbReference>
<evidence type="ECO:0000313" key="1">
    <source>
        <dbReference type="EMBL" id="CAD8066191.1"/>
    </source>
</evidence>
<keyword evidence="2" id="KW-1185">Reference proteome</keyword>